<gene>
    <name evidence="2" type="ORF">AGR7A_pAt30121</name>
</gene>
<proteinExistence type="predicted"/>
<evidence type="ECO:0000313" key="2">
    <source>
        <dbReference type="EMBL" id="CVI64073.1"/>
    </source>
</evidence>
<dbReference type="InterPro" id="IPR009799">
    <property type="entry name" value="EthD_dom"/>
</dbReference>
<comment type="caution">
    <text evidence="2">The sequence shown here is derived from an EMBL/GenBank/DDBJ whole genome shotgun (WGS) entry which is preliminary data.</text>
</comment>
<evidence type="ECO:0000259" key="1">
    <source>
        <dbReference type="Pfam" id="PF07110"/>
    </source>
</evidence>
<dbReference type="SUPFAM" id="SSF54909">
    <property type="entry name" value="Dimeric alpha+beta barrel"/>
    <property type="match status" value="1"/>
</dbReference>
<dbReference type="AlphaFoldDB" id="A0A1S7UAZ8"/>
<keyword evidence="3" id="KW-1185">Reference proteome</keyword>
<reference evidence="2" key="1">
    <citation type="submission" date="2016-01" db="EMBL/GenBank/DDBJ databases">
        <authorList>
            <person name="Regsiter A."/>
            <person name="william w."/>
        </authorList>
    </citation>
    <scope>NUCLEOTIDE SEQUENCE</scope>
    <source>
        <strain evidence="2">NCPPB 1641</strain>
    </source>
</reference>
<dbReference type="RefSeq" id="WP_137396188.1">
    <property type="nucleotide sequence ID" value="NZ_LT009777.1"/>
</dbReference>
<name>A0A1S7UAZ8_9HYPH</name>
<dbReference type="EMBL" id="FCNP01000050">
    <property type="protein sequence ID" value="CVI64073.1"/>
    <property type="molecule type" value="Genomic_DNA"/>
</dbReference>
<accession>A0A1S7UAZ8</accession>
<sequence>MEDVVRFVLLRRRSDLTHEQFSEYWSTKHVEVLLSAGLREYNYSYTQNHFEALPGRQTSNLRFDGGPQMLQKDPTVIQSGFQQDPRYMSVVRPDEEHFLDAAKGVTLFTDVVPHKEGAKESRKLMIFAPFADCGSMEQGKVSLAKWQDAFLRKHGSSAASCTHYHTIESRGPTPHFDVVVEYWLDTDEAAASLFSRIEKEWPVALNRGNAFSVISHPRKFY</sequence>
<feature type="domain" description="EthD" evidence="1">
    <location>
        <begin position="14"/>
        <end position="101"/>
    </location>
</feature>
<dbReference type="InterPro" id="IPR011008">
    <property type="entry name" value="Dimeric_a/b-barrel"/>
</dbReference>
<dbReference type="Pfam" id="PF07110">
    <property type="entry name" value="EthD"/>
    <property type="match status" value="1"/>
</dbReference>
<organism evidence="2 3">
    <name type="scientific">Agrobacterium deltaense NCPPB 1641</name>
    <dbReference type="NCBI Taxonomy" id="1183425"/>
    <lineage>
        <taxon>Bacteria</taxon>
        <taxon>Pseudomonadati</taxon>
        <taxon>Pseudomonadota</taxon>
        <taxon>Alphaproteobacteria</taxon>
        <taxon>Hyphomicrobiales</taxon>
        <taxon>Rhizobiaceae</taxon>
        <taxon>Rhizobium/Agrobacterium group</taxon>
        <taxon>Agrobacterium</taxon>
    </lineage>
</organism>
<protein>
    <recommendedName>
        <fullName evidence="1">EthD domain-containing protein</fullName>
    </recommendedName>
</protein>
<dbReference type="Gene3D" id="3.30.70.100">
    <property type="match status" value="1"/>
</dbReference>
<dbReference type="Proteomes" id="UP000192140">
    <property type="component" value="Unassembled WGS sequence"/>
</dbReference>
<evidence type="ECO:0000313" key="3">
    <source>
        <dbReference type="Proteomes" id="UP000192140"/>
    </source>
</evidence>
<dbReference type="GO" id="GO:0016491">
    <property type="term" value="F:oxidoreductase activity"/>
    <property type="evidence" value="ECO:0007669"/>
    <property type="project" value="InterPro"/>
</dbReference>